<protein>
    <submittedName>
        <fullName evidence="1">Uncharacterized protein</fullName>
    </submittedName>
</protein>
<reference evidence="1" key="1">
    <citation type="submission" date="2014-09" db="EMBL/GenBank/DDBJ databases">
        <authorList>
            <person name="Magalhaes I.L.F."/>
            <person name="Oliveira U."/>
            <person name="Santos F.R."/>
            <person name="Vidigal T.H.D.A."/>
            <person name="Brescovit A.D."/>
            <person name="Santos A.J."/>
        </authorList>
    </citation>
    <scope>NUCLEOTIDE SEQUENCE</scope>
    <source>
        <tissue evidence="1">Shoot tissue taken approximately 20 cm above the soil surface</tissue>
    </source>
</reference>
<dbReference type="EMBL" id="GBRH01225161">
    <property type="protein sequence ID" value="JAD72734.1"/>
    <property type="molecule type" value="Transcribed_RNA"/>
</dbReference>
<sequence>MAVEDLAVDQFDLSGFLLRFLRVYNFVKIVCDC</sequence>
<reference evidence="1" key="2">
    <citation type="journal article" date="2015" name="Data Brief">
        <title>Shoot transcriptome of the giant reed, Arundo donax.</title>
        <authorList>
            <person name="Barrero R.A."/>
            <person name="Guerrero F.D."/>
            <person name="Moolhuijzen P."/>
            <person name="Goolsby J.A."/>
            <person name="Tidwell J."/>
            <person name="Bellgard S.E."/>
            <person name="Bellgard M.I."/>
        </authorList>
    </citation>
    <scope>NUCLEOTIDE SEQUENCE</scope>
    <source>
        <tissue evidence="1">Shoot tissue taken approximately 20 cm above the soil surface</tissue>
    </source>
</reference>
<organism evidence="1">
    <name type="scientific">Arundo donax</name>
    <name type="common">Giant reed</name>
    <name type="synonym">Donax arundinaceus</name>
    <dbReference type="NCBI Taxonomy" id="35708"/>
    <lineage>
        <taxon>Eukaryota</taxon>
        <taxon>Viridiplantae</taxon>
        <taxon>Streptophyta</taxon>
        <taxon>Embryophyta</taxon>
        <taxon>Tracheophyta</taxon>
        <taxon>Spermatophyta</taxon>
        <taxon>Magnoliopsida</taxon>
        <taxon>Liliopsida</taxon>
        <taxon>Poales</taxon>
        <taxon>Poaceae</taxon>
        <taxon>PACMAD clade</taxon>
        <taxon>Arundinoideae</taxon>
        <taxon>Arundineae</taxon>
        <taxon>Arundo</taxon>
    </lineage>
</organism>
<name>A0A0A9C8W9_ARUDO</name>
<evidence type="ECO:0000313" key="1">
    <source>
        <dbReference type="EMBL" id="JAD72734.1"/>
    </source>
</evidence>
<dbReference type="AlphaFoldDB" id="A0A0A9C8W9"/>
<accession>A0A0A9C8W9</accession>
<proteinExistence type="predicted"/>